<protein>
    <submittedName>
        <fullName evidence="2">Uncharacterized protein</fullName>
    </submittedName>
</protein>
<gene>
    <name evidence="2" type="ORF">Z955_00505</name>
</gene>
<name>A0A0A0ILT6_CLOBO</name>
<accession>A0A0A0ILT6</accession>
<evidence type="ECO:0000256" key="1">
    <source>
        <dbReference type="SAM" id="Phobius"/>
    </source>
</evidence>
<keyword evidence="1" id="KW-0472">Membrane</keyword>
<sequence length="138" mass="16423">MSKKIKLNFMIIGMIIALILISIVNIKQNKILLNNKEKLMKMSSGQYFNNKIDYKKETYSYIINQIQKYECIKIKKVINNNYDKVVTMNLEFYGEQEKLDQFIEAMKVEKNLYEIKDMQIKSEDTKIYRGNININFAV</sequence>
<evidence type="ECO:0000313" key="3">
    <source>
        <dbReference type="Proteomes" id="UP000030014"/>
    </source>
</evidence>
<comment type="caution">
    <text evidence="2">The sequence shown here is derived from an EMBL/GenBank/DDBJ whole genome shotgun (WGS) entry which is preliminary data.</text>
</comment>
<keyword evidence="1" id="KW-0812">Transmembrane</keyword>
<dbReference type="Proteomes" id="UP000030014">
    <property type="component" value="Unassembled WGS sequence"/>
</dbReference>
<feature type="transmembrane region" description="Helical" evidence="1">
    <location>
        <begin position="7"/>
        <end position="26"/>
    </location>
</feature>
<evidence type="ECO:0000313" key="2">
    <source>
        <dbReference type="EMBL" id="KGN01913.1"/>
    </source>
</evidence>
<dbReference type="RefSeq" id="WP_039256788.1">
    <property type="nucleotide sequence ID" value="NZ_JDRY01000001.1"/>
</dbReference>
<reference evidence="2 3" key="1">
    <citation type="submission" date="2014-01" db="EMBL/GenBank/DDBJ databases">
        <title>Plasmidome dynamics in the species complex Clostridium novyi sensu lato converts strains of independent lineages into distinctly different pathogens.</title>
        <authorList>
            <person name="Skarin H."/>
            <person name="Segerman B."/>
        </authorList>
    </citation>
    <scope>NUCLEOTIDE SEQUENCE [LARGE SCALE GENOMIC DNA]</scope>
    <source>
        <strain evidence="2 3">DC5</strain>
    </source>
</reference>
<organism evidence="2 3">
    <name type="scientific">Clostridium botulinum C/D str. DC5</name>
    <dbReference type="NCBI Taxonomy" id="1443128"/>
    <lineage>
        <taxon>Bacteria</taxon>
        <taxon>Bacillati</taxon>
        <taxon>Bacillota</taxon>
        <taxon>Clostridia</taxon>
        <taxon>Eubacteriales</taxon>
        <taxon>Clostridiaceae</taxon>
        <taxon>Clostridium</taxon>
    </lineage>
</organism>
<proteinExistence type="predicted"/>
<keyword evidence="1" id="KW-1133">Transmembrane helix</keyword>
<dbReference type="EMBL" id="JDRY01000001">
    <property type="protein sequence ID" value="KGN01913.1"/>
    <property type="molecule type" value="Genomic_DNA"/>
</dbReference>
<dbReference type="AlphaFoldDB" id="A0A0A0ILT6"/>